<keyword evidence="4" id="KW-0336">GPI-anchor</keyword>
<feature type="domain" description="Trypanosome variant surface glycoprotein C-terminal" evidence="11">
    <location>
        <begin position="385"/>
        <end position="453"/>
    </location>
</feature>
<evidence type="ECO:0000259" key="12">
    <source>
        <dbReference type="Pfam" id="PF13206"/>
    </source>
</evidence>
<dbReference type="Gene3D" id="3.30.1680.40">
    <property type="match status" value="1"/>
</dbReference>
<dbReference type="InterPro" id="IPR025932">
    <property type="entry name" value="Trypano_VSG_B_N_dom"/>
</dbReference>
<dbReference type="GO" id="GO:0005886">
    <property type="term" value="C:plasma membrane"/>
    <property type="evidence" value="ECO:0007669"/>
    <property type="project" value="UniProtKB-SubCell"/>
</dbReference>
<dbReference type="EMBL" id="KX699496">
    <property type="protein sequence ID" value="APD73452.1"/>
    <property type="molecule type" value="Genomic_DNA"/>
</dbReference>
<accession>A0A1J0R6R8</accession>
<keyword evidence="3" id="KW-1003">Cell membrane</keyword>
<name>A0A1J0R6R8_9TRYP</name>
<feature type="domain" description="Trypanosome variant surface glycoprotein B-type N-terminal" evidence="12">
    <location>
        <begin position="9"/>
        <end position="345"/>
    </location>
</feature>
<feature type="chain" id="PRO_5012091241" evidence="10">
    <location>
        <begin position="24"/>
        <end position="455"/>
    </location>
</feature>
<dbReference type="Pfam" id="PF13206">
    <property type="entry name" value="VSG_B"/>
    <property type="match status" value="1"/>
</dbReference>
<dbReference type="GO" id="GO:0098552">
    <property type="term" value="C:side of membrane"/>
    <property type="evidence" value="ECO:0007669"/>
    <property type="project" value="UniProtKB-KW"/>
</dbReference>
<dbReference type="AlphaFoldDB" id="A0A1J0R6R8"/>
<comment type="subcellular location">
    <subcellularLocation>
        <location evidence="2">Cell membrane</location>
        <topology evidence="2">Lipid-anchor</topology>
        <topology evidence="2">GPI-anchor</topology>
    </subcellularLocation>
</comment>
<feature type="compositionally biased region" description="Basic and acidic residues" evidence="9">
    <location>
        <begin position="445"/>
        <end position="455"/>
    </location>
</feature>
<evidence type="ECO:0000256" key="8">
    <source>
        <dbReference type="ARBA" id="ARBA00023288"/>
    </source>
</evidence>
<evidence type="ECO:0000259" key="11">
    <source>
        <dbReference type="Pfam" id="PF10659"/>
    </source>
</evidence>
<sequence length="455" mass="48593">MSQLMPSALVALIIVGRTAIAAANDNAHAFGVLCTALNVALADPDIEEIDYKASIEAELGELLRINMSLAEDSFYDQDFSMADTERDAKEPWKTYKEKWMKANELVQGGKHKILEIELKRPQKSHDRNAASEAVNASLRAVETILTLLKTEVTKQAVIDELRTAAYGQPKSLDAAGTKTFDVTSNTGCGGNNQASSNAGKSIANDMVCLCSNTDGNSDSCTGTAISSDLKYGDQAEAETAFNALKTNCPKTAALKASQATIAAAVTQFLATMRAGQQATHAGANILGTAASNQCNAGVNAGCVLYKDTPATGILPVDWLIHLETAAAKLSRLASQQQANEQLLQRAKAHTQTAVQSYINARNLRPETLAPAQPESKKQKTTENDCKKHQSKTDCKEPCKWDENATDKSNGDFCKHKEEEEKTNTAAGTGEGAGGTTADKCKGKKQKDCKSPDCKL</sequence>
<feature type="signal peptide" evidence="10">
    <location>
        <begin position="1"/>
        <end position="23"/>
    </location>
</feature>
<keyword evidence="7" id="KW-0325">Glycoprotein</keyword>
<evidence type="ECO:0000256" key="3">
    <source>
        <dbReference type="ARBA" id="ARBA00022475"/>
    </source>
</evidence>
<evidence type="ECO:0000256" key="7">
    <source>
        <dbReference type="ARBA" id="ARBA00023180"/>
    </source>
</evidence>
<reference evidence="13" key="1">
    <citation type="submission" date="2016-08" db="EMBL/GenBank/DDBJ databases">
        <title>VSG repertoire of Trypanosoma brucei EATRO 1125.</title>
        <authorList>
            <person name="Cross G.A."/>
        </authorList>
    </citation>
    <scope>NUCLEOTIDE SEQUENCE</scope>
    <source>
        <strain evidence="13">EATRO 1125</strain>
    </source>
</reference>
<protein>
    <submittedName>
        <fullName evidence="13">Variant surface glycoprotein 1125.1211</fullName>
    </submittedName>
</protein>
<evidence type="ECO:0000313" key="13">
    <source>
        <dbReference type="EMBL" id="APD73452.1"/>
    </source>
</evidence>
<evidence type="ECO:0000256" key="5">
    <source>
        <dbReference type="ARBA" id="ARBA00022729"/>
    </source>
</evidence>
<evidence type="ECO:0000256" key="9">
    <source>
        <dbReference type="SAM" id="MobiDB-lite"/>
    </source>
</evidence>
<evidence type="ECO:0000256" key="1">
    <source>
        <dbReference type="ARBA" id="ARBA00002523"/>
    </source>
</evidence>
<keyword evidence="6" id="KW-0472">Membrane</keyword>
<dbReference type="VEuPathDB" id="TriTrypDB:Tb427_000518800"/>
<evidence type="ECO:0000256" key="2">
    <source>
        <dbReference type="ARBA" id="ARBA00004609"/>
    </source>
</evidence>
<feature type="compositionally biased region" description="Basic and acidic residues" evidence="9">
    <location>
        <begin position="374"/>
        <end position="422"/>
    </location>
</feature>
<dbReference type="VEuPathDB" id="TriTrypDB:Tb1125.Tb11.v5.0129"/>
<comment type="function">
    <text evidence="1">VSG forms a coat on the surface of the parasite. The trypanosome evades the immune response of the host by expressing a series of antigenically distinct VSGs from an estimated 1000 VSG genes.</text>
</comment>
<organism evidence="13">
    <name type="scientific">Trypanosoma brucei</name>
    <dbReference type="NCBI Taxonomy" id="5691"/>
    <lineage>
        <taxon>Eukaryota</taxon>
        <taxon>Discoba</taxon>
        <taxon>Euglenozoa</taxon>
        <taxon>Kinetoplastea</taxon>
        <taxon>Metakinetoplastina</taxon>
        <taxon>Trypanosomatida</taxon>
        <taxon>Trypanosomatidae</taxon>
        <taxon>Trypanosoma</taxon>
    </lineage>
</organism>
<dbReference type="VEuPathDB" id="TriTrypDB:Tb11.v5.0129"/>
<dbReference type="InterPro" id="IPR019609">
    <property type="entry name" value="Variant_surf_glycoprt_trypan_C"/>
</dbReference>
<keyword evidence="8" id="KW-0449">Lipoprotein</keyword>
<evidence type="ECO:0000256" key="6">
    <source>
        <dbReference type="ARBA" id="ARBA00023136"/>
    </source>
</evidence>
<feature type="region of interest" description="Disordered" evidence="9">
    <location>
        <begin position="360"/>
        <end position="455"/>
    </location>
</feature>
<evidence type="ECO:0000256" key="10">
    <source>
        <dbReference type="SAM" id="SignalP"/>
    </source>
</evidence>
<evidence type="ECO:0000256" key="4">
    <source>
        <dbReference type="ARBA" id="ARBA00022622"/>
    </source>
</evidence>
<proteinExistence type="predicted"/>
<dbReference type="Pfam" id="PF10659">
    <property type="entry name" value="Trypan_glycop_C"/>
    <property type="match status" value="1"/>
</dbReference>
<keyword evidence="5 10" id="KW-0732">Signal</keyword>